<dbReference type="Gene3D" id="3.40.50.10400">
    <property type="entry name" value="Hypothetical protein PA1492"/>
    <property type="match status" value="1"/>
</dbReference>
<evidence type="ECO:0000313" key="3">
    <source>
        <dbReference type="EMBL" id="QJA83989.1"/>
    </source>
</evidence>
<dbReference type="EMBL" id="MT144561">
    <property type="protein sequence ID" value="QJA55032.1"/>
    <property type="molecule type" value="Genomic_DNA"/>
</dbReference>
<evidence type="ECO:0000313" key="4">
    <source>
        <dbReference type="EMBL" id="QJI00630.1"/>
    </source>
</evidence>
<dbReference type="EMBL" id="MT142521">
    <property type="protein sequence ID" value="QJA83989.1"/>
    <property type="molecule type" value="Genomic_DNA"/>
</dbReference>
<organism evidence="1">
    <name type="scientific">viral metagenome</name>
    <dbReference type="NCBI Taxonomy" id="1070528"/>
    <lineage>
        <taxon>unclassified sequences</taxon>
        <taxon>metagenomes</taxon>
        <taxon>organismal metagenomes</taxon>
    </lineage>
</organism>
<sequence length="142" mass="15379">MKVIYIAGPFRGANAWHVAENIRAAERLAFDIAHMGAMPLCPHSATAHFDGTMTDAFWLAGTQELLRRCDAIACVDNWAESVGARAEVNLAGALCIPVLFDVASIRQFCEARSCAGCALEPEHGNGGCDWPGERCDQYHEAE</sequence>
<name>A0A6H2A5N6_9ZZZZ</name>
<dbReference type="AlphaFoldDB" id="A0A6H2A5N6"/>
<evidence type="ECO:0000313" key="1">
    <source>
        <dbReference type="EMBL" id="QJA55032.1"/>
    </source>
</evidence>
<dbReference type="EMBL" id="MT141535">
    <property type="protein sequence ID" value="QJA65289.1"/>
    <property type="molecule type" value="Genomic_DNA"/>
</dbReference>
<dbReference type="InterPro" id="IPR025518">
    <property type="entry name" value="DUF4406"/>
</dbReference>
<reference evidence="1" key="1">
    <citation type="submission" date="2020-03" db="EMBL/GenBank/DDBJ databases">
        <title>The deep terrestrial virosphere.</title>
        <authorList>
            <person name="Holmfeldt K."/>
            <person name="Nilsson E."/>
            <person name="Simone D."/>
            <person name="Lopez-Fernandez M."/>
            <person name="Wu X."/>
            <person name="de Brujin I."/>
            <person name="Lundin D."/>
            <person name="Andersson A."/>
            <person name="Bertilsson S."/>
            <person name="Dopson M."/>
        </authorList>
    </citation>
    <scope>NUCLEOTIDE SEQUENCE</scope>
    <source>
        <strain evidence="3">MM415A00243</strain>
        <strain evidence="2">MM415B00422</strain>
        <strain evidence="1">TM448A06506</strain>
        <strain evidence="4">TM448B02010</strain>
    </source>
</reference>
<accession>A0A6H2A5N6</accession>
<dbReference type="EMBL" id="MT144865">
    <property type="protein sequence ID" value="QJI00630.1"/>
    <property type="molecule type" value="Genomic_DNA"/>
</dbReference>
<proteinExistence type="predicted"/>
<protein>
    <recommendedName>
        <fullName evidence="5">Nucleoside 2-deoxyribosyltransferase</fullName>
    </recommendedName>
</protein>
<gene>
    <name evidence="3" type="ORF">MM415A00243_0051</name>
    <name evidence="2" type="ORF">MM415B00422_0051</name>
    <name evidence="1" type="ORF">TM448A06506_0002</name>
    <name evidence="4" type="ORF">TM448B02010_0010</name>
</gene>
<evidence type="ECO:0008006" key="5">
    <source>
        <dbReference type="Google" id="ProtNLM"/>
    </source>
</evidence>
<evidence type="ECO:0000313" key="2">
    <source>
        <dbReference type="EMBL" id="QJA65289.1"/>
    </source>
</evidence>
<dbReference type="SUPFAM" id="SSF52309">
    <property type="entry name" value="N-(deoxy)ribosyltransferase-like"/>
    <property type="match status" value="1"/>
</dbReference>
<dbReference type="Pfam" id="PF14359">
    <property type="entry name" value="DUF4406"/>
    <property type="match status" value="1"/>
</dbReference>